<dbReference type="AlphaFoldDB" id="A0A1M5JVL0"/>
<keyword evidence="3" id="KW-1185">Reference proteome</keyword>
<dbReference type="PANTHER" id="PTHR43975">
    <property type="entry name" value="ZGC:101858"/>
    <property type="match status" value="1"/>
</dbReference>
<name>A0A1M5JVL0_9FLAO</name>
<dbReference type="PANTHER" id="PTHR43975:SF2">
    <property type="entry name" value="EG:BACR7A4.14 PROTEIN-RELATED"/>
    <property type="match status" value="1"/>
</dbReference>
<comment type="similarity">
    <text evidence="1">Belongs to the short-chain dehydrogenases/reductases (SDR) family.</text>
</comment>
<dbReference type="PRINTS" id="PR00081">
    <property type="entry name" value="GDHRDH"/>
</dbReference>
<dbReference type="PROSITE" id="PS00061">
    <property type="entry name" value="ADH_SHORT"/>
    <property type="match status" value="1"/>
</dbReference>
<proteinExistence type="inferred from homology"/>
<sequence length="246" mass="26567">MTKNIVITGGSSGIGKGIAFYFYNKGWNVLTTGRDVQKLEEIKNEMPQMNTIVYDSMQDGSETAIVDFIKINWNGRLDVLVNNAGHVELGELHGITQKSMENMYKAHLISPSVLSSACLPFLSETQGQILNISSSHGIKPYAQTTAYGSAKAALNMITKIWALELAPQGIRVNAIAPGPTETPILKKAGFDEKNIQAIHENESSSIPLKRRGQVDDIVAKAVLLLNSGSEWTTGVILPVDGGLSIS</sequence>
<dbReference type="PRINTS" id="PR00080">
    <property type="entry name" value="SDRFAMILY"/>
</dbReference>
<dbReference type="CDD" id="cd05233">
    <property type="entry name" value="SDR_c"/>
    <property type="match status" value="1"/>
</dbReference>
<dbReference type="EMBL" id="FQUT01000015">
    <property type="protein sequence ID" value="SHG44574.1"/>
    <property type="molecule type" value="Genomic_DNA"/>
</dbReference>
<dbReference type="RefSeq" id="WP_072962717.1">
    <property type="nucleotide sequence ID" value="NZ_FQUT01000015.1"/>
</dbReference>
<reference evidence="3" key="1">
    <citation type="submission" date="2016-11" db="EMBL/GenBank/DDBJ databases">
        <authorList>
            <person name="Varghese N."/>
            <person name="Submissions S."/>
        </authorList>
    </citation>
    <scope>NUCLEOTIDE SEQUENCE [LARGE SCALE GENOMIC DNA]</scope>
    <source>
        <strain evidence="3">DSM 27619</strain>
    </source>
</reference>
<dbReference type="InterPro" id="IPR036291">
    <property type="entry name" value="NAD(P)-bd_dom_sf"/>
</dbReference>
<evidence type="ECO:0000313" key="3">
    <source>
        <dbReference type="Proteomes" id="UP000184518"/>
    </source>
</evidence>
<dbReference type="SUPFAM" id="SSF51735">
    <property type="entry name" value="NAD(P)-binding Rossmann-fold domains"/>
    <property type="match status" value="1"/>
</dbReference>
<dbReference type="STRING" id="1416778.SAMN05443633_11598"/>
<organism evidence="2 3">
    <name type="scientific">Chryseobacterium arachidis</name>
    <dbReference type="NCBI Taxonomy" id="1416778"/>
    <lineage>
        <taxon>Bacteria</taxon>
        <taxon>Pseudomonadati</taxon>
        <taxon>Bacteroidota</taxon>
        <taxon>Flavobacteriia</taxon>
        <taxon>Flavobacteriales</taxon>
        <taxon>Weeksellaceae</taxon>
        <taxon>Chryseobacterium group</taxon>
        <taxon>Chryseobacterium</taxon>
    </lineage>
</organism>
<dbReference type="Gene3D" id="3.40.50.720">
    <property type="entry name" value="NAD(P)-binding Rossmann-like Domain"/>
    <property type="match status" value="1"/>
</dbReference>
<dbReference type="Proteomes" id="UP000184518">
    <property type="component" value="Unassembled WGS sequence"/>
</dbReference>
<dbReference type="OrthoDB" id="9803333at2"/>
<accession>A0A1M5JVL0</accession>
<dbReference type="InterPro" id="IPR020904">
    <property type="entry name" value="Sc_DH/Rdtase_CS"/>
</dbReference>
<dbReference type="FunFam" id="3.40.50.720:FF:000084">
    <property type="entry name" value="Short-chain dehydrogenase reductase"/>
    <property type="match status" value="1"/>
</dbReference>
<evidence type="ECO:0000313" key="2">
    <source>
        <dbReference type="EMBL" id="SHG44574.1"/>
    </source>
</evidence>
<protein>
    <submittedName>
        <fullName evidence="2">NAD(P)-dependent dehydrogenase, short-chain alcohol dehydrogenase family</fullName>
    </submittedName>
</protein>
<dbReference type="Pfam" id="PF13561">
    <property type="entry name" value="adh_short_C2"/>
    <property type="match status" value="1"/>
</dbReference>
<gene>
    <name evidence="2" type="ORF">SAMN05443633_11598</name>
</gene>
<evidence type="ECO:0000256" key="1">
    <source>
        <dbReference type="ARBA" id="ARBA00006484"/>
    </source>
</evidence>
<dbReference type="InterPro" id="IPR002347">
    <property type="entry name" value="SDR_fam"/>
</dbReference>